<dbReference type="Gene3D" id="3.10.280.10">
    <property type="entry name" value="Mitochondrial glycoprotein"/>
    <property type="match status" value="1"/>
</dbReference>
<organism evidence="1">
    <name type="scientific">Eutreptiella gymnastica</name>
    <dbReference type="NCBI Taxonomy" id="73025"/>
    <lineage>
        <taxon>Eukaryota</taxon>
        <taxon>Discoba</taxon>
        <taxon>Euglenozoa</taxon>
        <taxon>Euglenida</taxon>
        <taxon>Spirocuta</taxon>
        <taxon>Euglenophyceae</taxon>
        <taxon>Eutreptiales</taxon>
        <taxon>Eutreptiaceae</taxon>
        <taxon>Eutreptiella</taxon>
    </lineage>
</organism>
<reference evidence="1" key="1">
    <citation type="submission" date="2021-01" db="EMBL/GenBank/DDBJ databases">
        <authorList>
            <person name="Corre E."/>
            <person name="Pelletier E."/>
            <person name="Niang G."/>
            <person name="Scheremetjew M."/>
            <person name="Finn R."/>
            <person name="Kale V."/>
            <person name="Holt S."/>
            <person name="Cochrane G."/>
            <person name="Meng A."/>
            <person name="Brown T."/>
            <person name="Cohen L."/>
        </authorList>
    </citation>
    <scope>NUCLEOTIDE SEQUENCE</scope>
    <source>
        <strain evidence="1">CCMP1594</strain>
    </source>
</reference>
<dbReference type="InterPro" id="IPR003428">
    <property type="entry name" value="MAM33"/>
</dbReference>
<name>A0A7S4LB27_9EUGL</name>
<accession>A0A7S4LB27</accession>
<dbReference type="AlphaFoldDB" id="A0A7S4LB27"/>
<dbReference type="EMBL" id="HBJA01082504">
    <property type="protein sequence ID" value="CAE0817659.1"/>
    <property type="molecule type" value="Transcribed_RNA"/>
</dbReference>
<dbReference type="PANTHER" id="PTHR10826:SF1">
    <property type="entry name" value="COMPLEMENT COMPONENT 1 Q SUBCOMPONENT-BINDING PROTEIN, MITOCHONDRIAL"/>
    <property type="match status" value="1"/>
</dbReference>
<dbReference type="SUPFAM" id="SSF54529">
    <property type="entry name" value="Mitochondrial glycoprotein MAM33-like"/>
    <property type="match status" value="1"/>
</dbReference>
<dbReference type="Pfam" id="PF02330">
    <property type="entry name" value="MAM33"/>
    <property type="match status" value="1"/>
</dbReference>
<sequence length="222" mass="25264">MASTFAKCLRSAVQCHNVSRALMQSGRAFYPGVRQYSTTLADLVKREVDQEKANLDQTEIPVPAGFQLQDKSGSTMIVLKSNYEDEVITVQASIPPKMEFDTPYEQLSIAFDVLVEKKTGVMEFQCSTAEMGFDVDSLAIFDEKEKKIAKEESAEADHQRDMKYRGPALEDLEGELQESIAEFLEVRGVTEEMARYIQKYIKDRKEPAEYLRWLEGLHRTVS</sequence>
<dbReference type="InterPro" id="IPR036561">
    <property type="entry name" value="MAM33_sf"/>
</dbReference>
<dbReference type="PANTHER" id="PTHR10826">
    <property type="entry name" value="COMPLEMENT COMPONENT 1"/>
    <property type="match status" value="1"/>
</dbReference>
<proteinExistence type="predicted"/>
<evidence type="ECO:0008006" key="2">
    <source>
        <dbReference type="Google" id="ProtNLM"/>
    </source>
</evidence>
<gene>
    <name evidence="1" type="ORF">EGYM00163_LOCUS28827</name>
</gene>
<evidence type="ECO:0000313" key="1">
    <source>
        <dbReference type="EMBL" id="CAE0817659.1"/>
    </source>
</evidence>
<protein>
    <recommendedName>
        <fullName evidence="2">Mitochondrial glycoprotein</fullName>
    </recommendedName>
</protein>
<dbReference type="GO" id="GO:0005759">
    <property type="term" value="C:mitochondrial matrix"/>
    <property type="evidence" value="ECO:0007669"/>
    <property type="project" value="InterPro"/>
</dbReference>